<comment type="caution">
    <text evidence="1">The sequence shown here is derived from an EMBL/GenBank/DDBJ whole genome shotgun (WGS) entry which is preliminary data.</text>
</comment>
<gene>
    <name evidence="1" type="ORF">ABS770_10430</name>
</gene>
<organism evidence="1 2">
    <name type="scientific">Methylobacterium brachiatum</name>
    <dbReference type="NCBI Taxonomy" id="269660"/>
    <lineage>
        <taxon>Bacteria</taxon>
        <taxon>Pseudomonadati</taxon>
        <taxon>Pseudomonadota</taxon>
        <taxon>Alphaproteobacteria</taxon>
        <taxon>Hyphomicrobiales</taxon>
        <taxon>Methylobacteriaceae</taxon>
        <taxon>Methylobacterium</taxon>
    </lineage>
</organism>
<accession>A0ABV1R1F7</accession>
<evidence type="ECO:0000313" key="2">
    <source>
        <dbReference type="Proteomes" id="UP001432995"/>
    </source>
</evidence>
<dbReference type="Proteomes" id="UP001432995">
    <property type="component" value="Unassembled WGS sequence"/>
</dbReference>
<name>A0ABV1R1F7_9HYPH</name>
<reference evidence="1" key="1">
    <citation type="submission" date="2024-06" db="EMBL/GenBank/DDBJ databases">
        <authorList>
            <person name="Campbell A.G."/>
        </authorList>
    </citation>
    <scope>NUCLEOTIDE SEQUENCE</scope>
    <source>
        <strain evidence="1">EM17</strain>
    </source>
</reference>
<sequence>MADDLTPDEKRAINEEARLKVARMQKTWAQQIRSFKVRAQLLADGGNLSPRGRYEASAYIAALDLADEKLSQIAGSLAGGEVTDGETPIAAALN</sequence>
<evidence type="ECO:0000313" key="1">
    <source>
        <dbReference type="EMBL" id="MER2288674.1"/>
    </source>
</evidence>
<proteinExistence type="predicted"/>
<keyword evidence="2" id="KW-1185">Reference proteome</keyword>
<dbReference type="EMBL" id="JBELQD010000008">
    <property type="protein sequence ID" value="MER2288674.1"/>
    <property type="molecule type" value="Genomic_DNA"/>
</dbReference>
<protein>
    <submittedName>
        <fullName evidence="1">Uncharacterized protein</fullName>
    </submittedName>
</protein>
<dbReference type="RefSeq" id="WP_007558388.1">
    <property type="nucleotide sequence ID" value="NZ_JBELQD010000008.1"/>
</dbReference>